<evidence type="ECO:0000313" key="2">
    <source>
        <dbReference type="EMBL" id="KAJ7663537.1"/>
    </source>
</evidence>
<evidence type="ECO:0000256" key="1">
    <source>
        <dbReference type="SAM" id="MobiDB-lite"/>
    </source>
</evidence>
<keyword evidence="3" id="KW-1185">Reference proteome</keyword>
<dbReference type="Proteomes" id="UP001221757">
    <property type="component" value="Unassembled WGS sequence"/>
</dbReference>
<comment type="caution">
    <text evidence="2">The sequence shown here is derived from an EMBL/GenBank/DDBJ whole genome shotgun (WGS) entry which is preliminary data.</text>
</comment>
<sequence length="119" mass="11887">MRLQRAVVKEGGVGVSVEEGGSSKKGGGGVGMEGCTATQPQGALDDVTGDAPSSMAAEASPVVGLCLAAVGRGGTALFSHQRFLLAAGFLVPLGNGFRAKNLNLVICYGGYLGLVPPMH</sequence>
<feature type="region of interest" description="Disordered" evidence="1">
    <location>
        <begin position="1"/>
        <end position="52"/>
    </location>
</feature>
<organism evidence="2 3">
    <name type="scientific">Mycena rosella</name>
    <name type="common">Pink bonnet</name>
    <name type="synonym">Agaricus rosellus</name>
    <dbReference type="NCBI Taxonomy" id="1033263"/>
    <lineage>
        <taxon>Eukaryota</taxon>
        <taxon>Fungi</taxon>
        <taxon>Dikarya</taxon>
        <taxon>Basidiomycota</taxon>
        <taxon>Agaricomycotina</taxon>
        <taxon>Agaricomycetes</taxon>
        <taxon>Agaricomycetidae</taxon>
        <taxon>Agaricales</taxon>
        <taxon>Marasmiineae</taxon>
        <taxon>Mycenaceae</taxon>
        <taxon>Mycena</taxon>
    </lineage>
</organism>
<name>A0AAD7G7J9_MYCRO</name>
<feature type="compositionally biased region" description="Gly residues" evidence="1">
    <location>
        <begin position="23"/>
        <end position="32"/>
    </location>
</feature>
<reference evidence="2" key="1">
    <citation type="submission" date="2023-03" db="EMBL/GenBank/DDBJ databases">
        <title>Massive genome expansion in bonnet fungi (Mycena s.s.) driven by repeated elements and novel gene families across ecological guilds.</title>
        <authorList>
            <consortium name="Lawrence Berkeley National Laboratory"/>
            <person name="Harder C.B."/>
            <person name="Miyauchi S."/>
            <person name="Viragh M."/>
            <person name="Kuo A."/>
            <person name="Thoen E."/>
            <person name="Andreopoulos B."/>
            <person name="Lu D."/>
            <person name="Skrede I."/>
            <person name="Drula E."/>
            <person name="Henrissat B."/>
            <person name="Morin E."/>
            <person name="Kohler A."/>
            <person name="Barry K."/>
            <person name="LaButti K."/>
            <person name="Morin E."/>
            <person name="Salamov A."/>
            <person name="Lipzen A."/>
            <person name="Mereny Z."/>
            <person name="Hegedus B."/>
            <person name="Baldrian P."/>
            <person name="Stursova M."/>
            <person name="Weitz H."/>
            <person name="Taylor A."/>
            <person name="Grigoriev I.V."/>
            <person name="Nagy L.G."/>
            <person name="Martin F."/>
            <person name="Kauserud H."/>
        </authorList>
    </citation>
    <scope>NUCLEOTIDE SEQUENCE</scope>
    <source>
        <strain evidence="2">CBHHK067</strain>
    </source>
</reference>
<dbReference type="AlphaFoldDB" id="A0AAD7G7J9"/>
<evidence type="ECO:0000313" key="3">
    <source>
        <dbReference type="Proteomes" id="UP001221757"/>
    </source>
</evidence>
<proteinExistence type="predicted"/>
<protein>
    <submittedName>
        <fullName evidence="2">Uncharacterized protein</fullName>
    </submittedName>
</protein>
<dbReference type="EMBL" id="JARKIE010000232">
    <property type="protein sequence ID" value="KAJ7663537.1"/>
    <property type="molecule type" value="Genomic_DNA"/>
</dbReference>
<accession>A0AAD7G7J9</accession>
<gene>
    <name evidence="2" type="ORF">B0H17DRAFT_1144028</name>
</gene>